<evidence type="ECO:0000256" key="2">
    <source>
        <dbReference type="ARBA" id="ARBA00022989"/>
    </source>
</evidence>
<accession>A0ABR7YH23</accession>
<keyword evidence="6" id="KW-1185">Reference proteome</keyword>
<dbReference type="PANTHER" id="PTHR23526">
    <property type="entry name" value="INTEGRAL MEMBRANE TRANSPORT PROTEIN-RELATED"/>
    <property type="match status" value="1"/>
</dbReference>
<gene>
    <name evidence="5" type="ORF">H8B04_13340</name>
</gene>
<dbReference type="InterPro" id="IPR011701">
    <property type="entry name" value="MFS"/>
</dbReference>
<dbReference type="EMBL" id="JACOIJ010000030">
    <property type="protein sequence ID" value="MBD1430534.1"/>
    <property type="molecule type" value="Genomic_DNA"/>
</dbReference>
<dbReference type="RefSeq" id="WP_190302664.1">
    <property type="nucleotide sequence ID" value="NZ_JACOIJ010000030.1"/>
</dbReference>
<evidence type="ECO:0000256" key="4">
    <source>
        <dbReference type="SAM" id="Phobius"/>
    </source>
</evidence>
<dbReference type="Proteomes" id="UP000651271">
    <property type="component" value="Unassembled WGS sequence"/>
</dbReference>
<keyword evidence="3 4" id="KW-0472">Membrane</keyword>
<name>A0ABR7YH23_9SPHI</name>
<feature type="transmembrane region" description="Helical" evidence="4">
    <location>
        <begin position="368"/>
        <end position="390"/>
    </location>
</feature>
<feature type="transmembrane region" description="Helical" evidence="4">
    <location>
        <begin position="186"/>
        <end position="204"/>
    </location>
</feature>
<evidence type="ECO:0000256" key="1">
    <source>
        <dbReference type="ARBA" id="ARBA00022692"/>
    </source>
</evidence>
<feature type="transmembrane region" description="Helical" evidence="4">
    <location>
        <begin position="155"/>
        <end position="174"/>
    </location>
</feature>
<keyword evidence="1 4" id="KW-0812">Transmembrane</keyword>
<feature type="transmembrane region" description="Helical" evidence="4">
    <location>
        <begin position="326"/>
        <end position="347"/>
    </location>
</feature>
<keyword evidence="2 4" id="KW-1133">Transmembrane helix</keyword>
<dbReference type="Pfam" id="PF07690">
    <property type="entry name" value="MFS_1"/>
    <property type="match status" value="1"/>
</dbReference>
<feature type="transmembrane region" description="Helical" evidence="4">
    <location>
        <begin position="111"/>
        <end position="135"/>
    </location>
</feature>
<feature type="transmembrane region" description="Helical" evidence="4">
    <location>
        <begin position="83"/>
        <end position="105"/>
    </location>
</feature>
<comment type="caution">
    <text evidence="5">The sequence shown here is derived from an EMBL/GenBank/DDBJ whole genome shotgun (WGS) entry which is preliminary data.</text>
</comment>
<dbReference type="InterPro" id="IPR036259">
    <property type="entry name" value="MFS_trans_sf"/>
</dbReference>
<feature type="transmembrane region" description="Helical" evidence="4">
    <location>
        <begin position="54"/>
        <end position="76"/>
    </location>
</feature>
<protein>
    <submittedName>
        <fullName evidence="5">MFS transporter</fullName>
    </submittedName>
</protein>
<proteinExistence type="predicted"/>
<dbReference type="SUPFAM" id="SSF103473">
    <property type="entry name" value="MFS general substrate transporter"/>
    <property type="match status" value="1"/>
</dbReference>
<dbReference type="Gene3D" id="1.20.1250.20">
    <property type="entry name" value="MFS general substrate transporter like domains"/>
    <property type="match status" value="2"/>
</dbReference>
<evidence type="ECO:0000313" key="5">
    <source>
        <dbReference type="EMBL" id="MBD1430534.1"/>
    </source>
</evidence>
<feature type="transmembrane region" description="Helical" evidence="4">
    <location>
        <begin position="264"/>
        <end position="286"/>
    </location>
</feature>
<feature type="transmembrane region" description="Helical" evidence="4">
    <location>
        <begin position="298"/>
        <end position="320"/>
    </location>
</feature>
<feature type="transmembrane region" description="Helical" evidence="4">
    <location>
        <begin position="235"/>
        <end position="258"/>
    </location>
</feature>
<sequence length="493" mass="55666">MNWKPKAQLTEQETSKSLRMILYDGLTSEALVCLSSGAVLVAIALSLGASNFEIGLLSAFPTLCNVAQIITILVLRKFPYRKLFTLLAVFLSRLPLIAVGLVMWFGESRTVSLLLLAIFVHYFFGSMGGAGWNSWVKDIVPEKGLGTYFGKRSRYMQIVNICLSLLVAFLIDYVQDNFPDKLQLLYAIYLALAGFIGVMGTLILSQAFETKVMMSQENIFHLLSQPLKNLNFRRLLWFNGFWSFSINLATPFFTVFMLQILGLSMVFVIILSVITQLFSVLTIRYWGNLSDRYSNKSIIFLSAPIYIACLLGWIFVGIYSKNFLNMGLLVLLHIVTGISTSGINLALTNIGLKLAPKQDAVIYISVKNIITSIFSALAPIIGGMMADIFLNRDLRITFEWLSPDFYKEIKLIYLHDWNFLFLIASGLSLFSLRFLAIVEENGEVSHYLVRKVLKTRFRQRMKDNIIIGNIGHVHDQIKAIVKRNENLSDPPIP</sequence>
<organism evidence="5 6">
    <name type="scientific">Sphingobacterium litopenaei</name>
    <dbReference type="NCBI Taxonomy" id="2763500"/>
    <lineage>
        <taxon>Bacteria</taxon>
        <taxon>Pseudomonadati</taxon>
        <taxon>Bacteroidota</taxon>
        <taxon>Sphingobacteriia</taxon>
        <taxon>Sphingobacteriales</taxon>
        <taxon>Sphingobacteriaceae</taxon>
        <taxon>Sphingobacterium</taxon>
    </lineage>
</organism>
<reference evidence="5 6" key="1">
    <citation type="submission" date="2020-08" db="EMBL/GenBank/DDBJ databases">
        <title>Sphingobacterium sp. DN04309 isolated from aquaculture water.</title>
        <authorList>
            <person name="Zhang M."/>
        </authorList>
    </citation>
    <scope>NUCLEOTIDE SEQUENCE [LARGE SCALE GENOMIC DNA]</scope>
    <source>
        <strain evidence="5 6">DN04309</strain>
    </source>
</reference>
<dbReference type="InterPro" id="IPR052528">
    <property type="entry name" value="Sugar_transport-like"/>
</dbReference>
<evidence type="ECO:0000313" key="6">
    <source>
        <dbReference type="Proteomes" id="UP000651271"/>
    </source>
</evidence>
<evidence type="ECO:0000256" key="3">
    <source>
        <dbReference type="ARBA" id="ARBA00023136"/>
    </source>
</evidence>
<dbReference type="PANTHER" id="PTHR23526:SF2">
    <property type="entry name" value="MAJOR FACILITATOR SUPERFAMILY (MFS) PROFILE DOMAIN-CONTAINING PROTEIN"/>
    <property type="match status" value="1"/>
</dbReference>
<feature type="transmembrane region" description="Helical" evidence="4">
    <location>
        <begin position="21"/>
        <end position="48"/>
    </location>
</feature>